<dbReference type="Proteomes" id="UP001149303">
    <property type="component" value="Unassembled WGS sequence"/>
</dbReference>
<gene>
    <name evidence="2" type="ORF">LCI24_12835</name>
</gene>
<proteinExistence type="predicted"/>
<reference evidence="2" key="1">
    <citation type="submission" date="2021-09" db="EMBL/GenBank/DDBJ databases">
        <authorList>
            <person name="Smyrli M."/>
        </authorList>
    </citation>
    <scope>NUCLEOTIDE SEQUENCE</scope>
    <source>
        <strain evidence="2">LAR25</strain>
    </source>
</reference>
<keyword evidence="3" id="KW-1185">Reference proteome</keyword>
<comment type="caution">
    <text evidence="2">The sequence shown here is derived from an EMBL/GenBank/DDBJ whole genome shotgun (WGS) entry which is preliminary data.</text>
</comment>
<dbReference type="RefSeq" id="WP_274640739.1">
    <property type="nucleotide sequence ID" value="NZ_JAIWJY010000009.1"/>
</dbReference>
<protein>
    <recommendedName>
        <fullName evidence="4">Lipocalin-like domain-containing protein</fullName>
    </recommendedName>
</protein>
<evidence type="ECO:0000313" key="2">
    <source>
        <dbReference type="EMBL" id="MDE1207682.1"/>
    </source>
</evidence>
<dbReference type="EMBL" id="JAIWJY010000009">
    <property type="protein sequence ID" value="MDE1207682.1"/>
    <property type="molecule type" value="Genomic_DNA"/>
</dbReference>
<feature type="chain" id="PRO_5040892184" description="Lipocalin-like domain-containing protein" evidence="1">
    <location>
        <begin position="27"/>
        <end position="150"/>
    </location>
</feature>
<evidence type="ECO:0008006" key="4">
    <source>
        <dbReference type="Google" id="ProtNLM"/>
    </source>
</evidence>
<keyword evidence="1" id="KW-0732">Signal</keyword>
<evidence type="ECO:0000313" key="3">
    <source>
        <dbReference type="Proteomes" id="UP001149303"/>
    </source>
</evidence>
<feature type="signal peptide" evidence="1">
    <location>
        <begin position="1"/>
        <end position="26"/>
    </location>
</feature>
<accession>A0A9X4EVX2</accession>
<sequence length="150" mass="16857">MKTYNSNLFLKHSKLLLGLVFILTLANCSKDDDNLHPEPEPTTKEKLTAGDGKWYLESSSDSPTNSCKKKSYHQFLADNTLIIKSYGPDYLGNCVPVKISSPYRVTNDTIVEIMDGIGVYRPFKILSLTNDVLVLQDEVFNTKTFDKTEG</sequence>
<dbReference type="AlphaFoldDB" id="A0A9X4EVX2"/>
<evidence type="ECO:0000256" key="1">
    <source>
        <dbReference type="SAM" id="SignalP"/>
    </source>
</evidence>
<name>A0A9X4EVX2_9FLAO</name>
<organism evidence="2 3">
    <name type="scientific">Tenacibaculum larymnensis</name>
    <dbReference type="NCBI Taxonomy" id="2878201"/>
    <lineage>
        <taxon>Bacteria</taxon>
        <taxon>Pseudomonadati</taxon>
        <taxon>Bacteroidota</taxon>
        <taxon>Flavobacteriia</taxon>
        <taxon>Flavobacteriales</taxon>
        <taxon>Flavobacteriaceae</taxon>
        <taxon>Tenacibaculum</taxon>
    </lineage>
</organism>